<dbReference type="OrthoDB" id="4364194at2759"/>
<dbReference type="Proteomes" id="UP000042958">
    <property type="component" value="Unassembled WGS sequence"/>
</dbReference>
<dbReference type="EMBL" id="CDHK01000008">
    <property type="protein sequence ID" value="CEJ60405.1"/>
    <property type="molecule type" value="Genomic_DNA"/>
</dbReference>
<feature type="region of interest" description="Disordered" evidence="1">
    <location>
        <begin position="1"/>
        <end position="68"/>
    </location>
</feature>
<protein>
    <submittedName>
        <fullName evidence="2">Uncharacterized protein</fullName>
    </submittedName>
</protein>
<evidence type="ECO:0000313" key="2">
    <source>
        <dbReference type="EMBL" id="CEJ60405.1"/>
    </source>
</evidence>
<evidence type="ECO:0000313" key="3">
    <source>
        <dbReference type="Proteomes" id="UP000042958"/>
    </source>
</evidence>
<evidence type="ECO:0000256" key="1">
    <source>
        <dbReference type="SAM" id="MobiDB-lite"/>
    </source>
</evidence>
<reference evidence="3" key="1">
    <citation type="journal article" date="2015" name="Genome Announc.">
        <title>Draft genome sequence of the fungus Penicillium brasilianum MG11.</title>
        <authorList>
            <person name="Horn F."/>
            <person name="Linde J."/>
            <person name="Mattern D.J."/>
            <person name="Walther G."/>
            <person name="Guthke R."/>
            <person name="Brakhage A.A."/>
            <person name="Valiante V."/>
        </authorList>
    </citation>
    <scope>NUCLEOTIDE SEQUENCE [LARGE SCALE GENOMIC DNA]</scope>
    <source>
        <strain evidence="3">MG11</strain>
    </source>
</reference>
<feature type="compositionally biased region" description="Pro residues" evidence="1">
    <location>
        <begin position="1"/>
        <end position="10"/>
    </location>
</feature>
<accession>A0A0F7TYD1</accession>
<sequence length="339" mass="38160">MSAFPDPPSTPARGSVNLTSATPTGVIKDKKTEDSYDFNMSSDDELVRGPSKKVKLTPRFSAGDAEGNDIPFLVERAASPEDEAPATSPIDADAGCLVATPPPTSPPLGPHVWASISISNDCLPAATGPDTFSAGDEPLTSRASTPSEPWCASDYPVFDPDDPDFDFGTYDGEKFTDPCAYKEHIMGLSIWGHSNRMFTRHLQDCLQGSAATWYREELTEEDREDLRDGPLEDWLDALRYRFSRSPEWYLEKINENPLDLTVVRQGWDVEDWMAEQFNRANPVSDEHWEALHMIWESIDPALRQDVPEPDKHSEYWDFLEDLEDACEEWRRMLGLKPKK</sequence>
<gene>
    <name evidence="2" type="ORF">PMG11_08981</name>
</gene>
<keyword evidence="3" id="KW-1185">Reference proteome</keyword>
<proteinExistence type="predicted"/>
<dbReference type="AlphaFoldDB" id="A0A0F7TYD1"/>
<dbReference type="STRING" id="104259.A0A0F7TYD1"/>
<name>A0A0F7TYD1_PENBI</name>
<organism evidence="2 3">
    <name type="scientific">Penicillium brasilianum</name>
    <dbReference type="NCBI Taxonomy" id="104259"/>
    <lineage>
        <taxon>Eukaryota</taxon>
        <taxon>Fungi</taxon>
        <taxon>Dikarya</taxon>
        <taxon>Ascomycota</taxon>
        <taxon>Pezizomycotina</taxon>
        <taxon>Eurotiomycetes</taxon>
        <taxon>Eurotiomycetidae</taxon>
        <taxon>Eurotiales</taxon>
        <taxon>Aspergillaceae</taxon>
        <taxon>Penicillium</taxon>
    </lineage>
</organism>